<proteinExistence type="predicted"/>
<evidence type="ECO:0000313" key="2">
    <source>
        <dbReference type="Proteomes" id="UP000677152"/>
    </source>
</evidence>
<sequence>MSELLGAGWDITNVPLEGEAFDARLRLHFPGSPSKVMELLVLAEPKLTPRDVGEKIAKTRNILRHAQMWQSLLVVSQWISPQTQRELREHGIDYLDLTGNVSLTSDDPLVRIHLQGLAKSPVIKPAGGRTITLAGGRAGRVVRFLVDHKPPYQAKDIAQAANVSTAWVSRLLGQLEEQLLIHREKRVITNVDWQMVLRARAEAGDLLRDNPYRGGLAMSNVRAVQKQLHGFVKGDWLGYPIAITGPQAARALAPLSIGGQLMVYTGATDGEVSGLMDNLGLLPTDDSPDVLFLTPQDPVVFERTRVVDGLPHVAHSQVVLDGLAGPGRMPAEAEAVLAWMVEHEAEWRR</sequence>
<dbReference type="EMBL" id="CP073249">
    <property type="protein sequence ID" value="QUF01934.1"/>
    <property type="molecule type" value="Genomic_DNA"/>
</dbReference>
<dbReference type="SUPFAM" id="SSF46785">
    <property type="entry name" value="Winged helix' DNA-binding domain"/>
    <property type="match status" value="1"/>
</dbReference>
<gene>
    <name evidence="1" type="ORF">KCV87_20650</name>
</gene>
<dbReference type="Proteomes" id="UP000677152">
    <property type="component" value="Chromosome"/>
</dbReference>
<dbReference type="InterPro" id="IPR036390">
    <property type="entry name" value="WH_DNA-bd_sf"/>
</dbReference>
<evidence type="ECO:0000313" key="1">
    <source>
        <dbReference type="EMBL" id="QUF01934.1"/>
    </source>
</evidence>
<dbReference type="AlphaFoldDB" id="A0AA45L1X1"/>
<reference evidence="1" key="1">
    <citation type="submission" date="2021-04" db="EMBL/GenBank/DDBJ databases">
        <title>Genomic sequence of Actinosynnema pretiosum subsp. pretiosum ATCC 31280 (C-14919).</title>
        <authorList>
            <person name="Bai L."/>
            <person name="Wang X."/>
            <person name="Xiao Y."/>
        </authorList>
    </citation>
    <scope>NUCLEOTIDE SEQUENCE</scope>
    <source>
        <strain evidence="1">ATCC 31280</strain>
    </source>
</reference>
<accession>A0AA45L1X1</accession>
<organism evidence="1 2">
    <name type="scientific">Actinosynnema pretiosum subsp. pretiosum</name>
    <dbReference type="NCBI Taxonomy" id="103721"/>
    <lineage>
        <taxon>Bacteria</taxon>
        <taxon>Bacillati</taxon>
        <taxon>Actinomycetota</taxon>
        <taxon>Actinomycetes</taxon>
        <taxon>Pseudonocardiales</taxon>
        <taxon>Pseudonocardiaceae</taxon>
        <taxon>Actinosynnema</taxon>
    </lineage>
</organism>
<protein>
    <submittedName>
        <fullName evidence="1">Uncharacterized protein</fullName>
    </submittedName>
</protein>
<name>A0AA45L1X1_9PSEU</name>